<dbReference type="EMBL" id="VBAO01000162">
    <property type="protein sequence ID" value="TMI81634.1"/>
    <property type="molecule type" value="Genomic_DNA"/>
</dbReference>
<dbReference type="Pfam" id="PF13185">
    <property type="entry name" value="GAF_2"/>
    <property type="match status" value="1"/>
</dbReference>
<dbReference type="CDD" id="cd01949">
    <property type="entry name" value="GGDEF"/>
    <property type="match status" value="1"/>
</dbReference>
<name>A0A537M1U2_9BACT</name>
<dbReference type="AlphaFoldDB" id="A0A537M1U2"/>
<evidence type="ECO:0000313" key="6">
    <source>
        <dbReference type="Proteomes" id="UP000320393"/>
    </source>
</evidence>
<dbReference type="Gene3D" id="3.30.70.270">
    <property type="match status" value="1"/>
</dbReference>
<feature type="region of interest" description="Disordered" evidence="1">
    <location>
        <begin position="1"/>
        <end position="36"/>
    </location>
</feature>
<dbReference type="PROSITE" id="PS50887">
    <property type="entry name" value="GGDEF"/>
    <property type="match status" value="1"/>
</dbReference>
<dbReference type="InterPro" id="IPR000160">
    <property type="entry name" value="GGDEF_dom"/>
</dbReference>
<organism evidence="4 6">
    <name type="scientific">Candidatus Segetimicrobium genomatis</name>
    <dbReference type="NCBI Taxonomy" id="2569760"/>
    <lineage>
        <taxon>Bacteria</taxon>
        <taxon>Bacillati</taxon>
        <taxon>Candidatus Sysuimicrobiota</taxon>
        <taxon>Candidatus Sysuimicrobiia</taxon>
        <taxon>Candidatus Sysuimicrobiales</taxon>
        <taxon>Candidatus Segetimicrobiaceae</taxon>
        <taxon>Candidatus Segetimicrobium</taxon>
    </lineage>
</organism>
<dbReference type="Pfam" id="PF00990">
    <property type="entry name" value="GGDEF"/>
    <property type="match status" value="1"/>
</dbReference>
<evidence type="ECO:0000256" key="1">
    <source>
        <dbReference type="SAM" id="MobiDB-lite"/>
    </source>
</evidence>
<feature type="compositionally biased region" description="Low complexity" evidence="1">
    <location>
        <begin position="22"/>
        <end position="34"/>
    </location>
</feature>
<evidence type="ECO:0000313" key="4">
    <source>
        <dbReference type="EMBL" id="TMJ14251.1"/>
    </source>
</evidence>
<dbReference type="SUPFAM" id="SSF55781">
    <property type="entry name" value="GAF domain-like"/>
    <property type="match status" value="1"/>
</dbReference>
<dbReference type="InterPro" id="IPR029787">
    <property type="entry name" value="Nucleotide_cyclase"/>
</dbReference>
<dbReference type="PANTHER" id="PTHR45138:SF9">
    <property type="entry name" value="DIGUANYLATE CYCLASE DGCM-RELATED"/>
    <property type="match status" value="1"/>
</dbReference>
<sequence>MAHTAEPHREPKRKKPKLIVIPGGAPDGTPDGAPLRPAPDKSLAFLSRLATEFSAVLSLSDLLEHVMRILRDETGFASCSLALVDSHNPEFLVLRAASGIRESFLGLAIPRDKGLHGVVMQAGEPLIVPDMHADPRVFRRDARIRSGIYAPLSVGRRRIGVLSAHREQLGGFTQIDLDLLTVVARYLTGAIEVARLHEQLKEIAATDALTGLANRRSFLGRLVAEISRARRKESFLSVVLIDLDGFKDINDTFGHAKGDEALIRVAESLTRGIRASDLAARIGGDEFVLLLPEATEGQAGEILGRFCGLKVPVPQQESSPTLTFSWGIAAFPEDGGDPDQLLQVADSRLYVMKKRLHEAGGSRLGS</sequence>
<dbReference type="PANTHER" id="PTHR45138">
    <property type="entry name" value="REGULATORY COMPONENTS OF SENSORY TRANSDUCTION SYSTEM"/>
    <property type="match status" value="1"/>
</dbReference>
<evidence type="ECO:0000313" key="3">
    <source>
        <dbReference type="EMBL" id="TMI81634.1"/>
    </source>
</evidence>
<dbReference type="Proteomes" id="UP000320048">
    <property type="component" value="Unassembled WGS sequence"/>
</dbReference>
<dbReference type="InterPro" id="IPR003018">
    <property type="entry name" value="GAF"/>
</dbReference>
<dbReference type="InterPro" id="IPR043128">
    <property type="entry name" value="Rev_trsase/Diguanyl_cyclase"/>
</dbReference>
<proteinExistence type="predicted"/>
<dbReference type="NCBIfam" id="TIGR00254">
    <property type="entry name" value="GGDEF"/>
    <property type="match status" value="1"/>
</dbReference>
<evidence type="ECO:0000259" key="2">
    <source>
        <dbReference type="PROSITE" id="PS50887"/>
    </source>
</evidence>
<dbReference type="Proteomes" id="UP000320393">
    <property type="component" value="Unassembled WGS sequence"/>
</dbReference>
<dbReference type="SMART" id="SM00065">
    <property type="entry name" value="GAF"/>
    <property type="match status" value="1"/>
</dbReference>
<reference evidence="5 6" key="1">
    <citation type="journal article" date="2019" name="Nat. Microbiol.">
        <title>Mediterranean grassland soil C-N compound turnover is dependent on rainfall and depth, and is mediated by genomically divergent microorganisms.</title>
        <authorList>
            <person name="Diamond S."/>
            <person name="Andeer P.F."/>
            <person name="Li Z."/>
            <person name="Crits-Christoph A."/>
            <person name="Burstein D."/>
            <person name="Anantharaman K."/>
            <person name="Lane K.R."/>
            <person name="Thomas B.C."/>
            <person name="Pan C."/>
            <person name="Northen T.R."/>
            <person name="Banfield J.F."/>
        </authorList>
    </citation>
    <scope>NUCLEOTIDE SEQUENCE [LARGE SCALE GENOMIC DNA]</scope>
    <source>
        <strain evidence="4">NP_5</strain>
        <strain evidence="3">NP_7</strain>
    </source>
</reference>
<dbReference type="Gene3D" id="3.30.450.40">
    <property type="match status" value="1"/>
</dbReference>
<dbReference type="SUPFAM" id="SSF55073">
    <property type="entry name" value="Nucleotide cyclase"/>
    <property type="match status" value="1"/>
</dbReference>
<feature type="domain" description="GGDEF" evidence="2">
    <location>
        <begin position="234"/>
        <end position="366"/>
    </location>
</feature>
<dbReference type="GO" id="GO:0052621">
    <property type="term" value="F:diguanylate cyclase activity"/>
    <property type="evidence" value="ECO:0007669"/>
    <property type="project" value="TreeGrafter"/>
</dbReference>
<protein>
    <submittedName>
        <fullName evidence="4">Sensor domain-containing diguanylate cyclase</fullName>
    </submittedName>
</protein>
<gene>
    <name evidence="4" type="ORF">E6H02_03545</name>
    <name evidence="3" type="ORF">E6H04_06215</name>
</gene>
<evidence type="ECO:0000313" key="5">
    <source>
        <dbReference type="Proteomes" id="UP000320048"/>
    </source>
</evidence>
<dbReference type="InterPro" id="IPR029016">
    <property type="entry name" value="GAF-like_dom_sf"/>
</dbReference>
<dbReference type="EMBL" id="VBAM01000119">
    <property type="protein sequence ID" value="TMJ14251.1"/>
    <property type="molecule type" value="Genomic_DNA"/>
</dbReference>
<dbReference type="SMART" id="SM00267">
    <property type="entry name" value="GGDEF"/>
    <property type="match status" value="1"/>
</dbReference>
<dbReference type="InterPro" id="IPR050469">
    <property type="entry name" value="Diguanylate_Cyclase"/>
</dbReference>
<dbReference type="FunFam" id="3.30.70.270:FF:000001">
    <property type="entry name" value="Diguanylate cyclase domain protein"/>
    <property type="match status" value="1"/>
</dbReference>
<accession>A0A537M1U2</accession>
<comment type="caution">
    <text evidence="4">The sequence shown here is derived from an EMBL/GenBank/DDBJ whole genome shotgun (WGS) entry which is preliminary data.</text>
</comment>